<evidence type="ECO:0000256" key="3">
    <source>
        <dbReference type="ARBA" id="ARBA00023163"/>
    </source>
</evidence>
<dbReference type="eggNOG" id="COG1737">
    <property type="taxonomic scope" value="Bacteria"/>
</dbReference>
<keyword evidence="2" id="KW-0238">DNA-binding</keyword>
<dbReference type="InterPro" id="IPR035472">
    <property type="entry name" value="RpiR-like_SIS"/>
</dbReference>
<dbReference type="SUPFAM" id="SSF46689">
    <property type="entry name" value="Homeodomain-like"/>
    <property type="match status" value="1"/>
</dbReference>
<dbReference type="PROSITE" id="PS51464">
    <property type="entry name" value="SIS"/>
    <property type="match status" value="1"/>
</dbReference>
<dbReference type="InterPro" id="IPR046348">
    <property type="entry name" value="SIS_dom_sf"/>
</dbReference>
<dbReference type="RefSeq" id="WP_008522067.1">
    <property type="nucleotide sequence ID" value="NZ_CM001376.1"/>
</dbReference>
<dbReference type="CDD" id="cd05013">
    <property type="entry name" value="SIS_RpiR"/>
    <property type="match status" value="1"/>
</dbReference>
<sequence length="292" mass="32008">MTQNVTDVIRSRYGKLTKKQRLTADIMLADPESMAFMTLRDLAAAAGVSEMTVLHTCAALGFENYNQLKYEFRRYLTLKAKVDIQEQCGYPNMEVPSYELSEPAKLMAQICDEEAQVSRGFFESVGPVSLLHAAEMIVESRVTLMAARGVSMQVADFLSMRLAIMGLPAVVMNTEQNDSLHAALPLLGKGVALIAISMPDYYIMTTKVCEFARRQGASILGLTDHLKAPIAQYCDLLLTAPTATRLFINTIGPMLSLANLLSAAVNILKSRHAGKKFDAPVQFSKLFSGDAE</sequence>
<feature type="domain" description="SIS" evidence="5">
    <location>
        <begin position="133"/>
        <end position="271"/>
    </location>
</feature>
<dbReference type="Pfam" id="PF01380">
    <property type="entry name" value="SIS"/>
    <property type="match status" value="1"/>
</dbReference>
<dbReference type="Pfam" id="PF01418">
    <property type="entry name" value="HTH_6"/>
    <property type="match status" value="1"/>
</dbReference>
<dbReference type="OrthoDB" id="5251at2"/>
<dbReference type="STRING" id="885272.JonanDRAFT_0178"/>
<keyword evidence="7" id="KW-1185">Reference proteome</keyword>
<evidence type="ECO:0000313" key="7">
    <source>
        <dbReference type="Proteomes" id="UP000003806"/>
    </source>
</evidence>
<dbReference type="EMBL" id="CM001376">
    <property type="protein sequence ID" value="EHM12604.1"/>
    <property type="molecule type" value="Genomic_DNA"/>
</dbReference>
<dbReference type="SUPFAM" id="SSF53697">
    <property type="entry name" value="SIS domain"/>
    <property type="match status" value="1"/>
</dbReference>
<accession>H0UMD1</accession>
<dbReference type="InterPro" id="IPR001347">
    <property type="entry name" value="SIS_dom"/>
</dbReference>
<dbReference type="InterPro" id="IPR047640">
    <property type="entry name" value="RpiR-like"/>
</dbReference>
<dbReference type="Gene3D" id="3.40.50.10490">
    <property type="entry name" value="Glucose-6-phosphate isomerase like protein, domain 1"/>
    <property type="match status" value="1"/>
</dbReference>
<dbReference type="Proteomes" id="UP000003806">
    <property type="component" value="Chromosome"/>
</dbReference>
<keyword evidence="1" id="KW-0805">Transcription regulation</keyword>
<dbReference type="HOGENOM" id="CLU_055769_1_1_0"/>
<evidence type="ECO:0000259" key="5">
    <source>
        <dbReference type="PROSITE" id="PS51464"/>
    </source>
</evidence>
<name>H0UMD1_9BACT</name>
<dbReference type="AlphaFoldDB" id="H0UMD1"/>
<proteinExistence type="predicted"/>
<dbReference type="Gene3D" id="1.10.10.10">
    <property type="entry name" value="Winged helix-like DNA-binding domain superfamily/Winged helix DNA-binding domain"/>
    <property type="match status" value="1"/>
</dbReference>
<reference evidence="6 7" key="1">
    <citation type="submission" date="2011-11" db="EMBL/GenBank/DDBJ databases">
        <title>The Noncontiguous Finished genome of Jonquetella anthropi DSM 22815.</title>
        <authorList>
            <consortium name="US DOE Joint Genome Institute (JGI-PGF)"/>
            <person name="Lucas S."/>
            <person name="Copeland A."/>
            <person name="Lapidus A."/>
            <person name="Glavina del Rio T."/>
            <person name="Dalin E."/>
            <person name="Tice H."/>
            <person name="Bruce D."/>
            <person name="Goodwin L."/>
            <person name="Pitluck S."/>
            <person name="Peters L."/>
            <person name="Mikhailova N."/>
            <person name="Held B."/>
            <person name="Kyrpides N."/>
            <person name="Mavromatis K."/>
            <person name="Ivanova N."/>
            <person name="Markowitz V."/>
            <person name="Cheng J.-F."/>
            <person name="Hugenholtz P."/>
            <person name="Woyke T."/>
            <person name="Wu D."/>
            <person name="Gronow S."/>
            <person name="Wellnitz S."/>
            <person name="Brambilla E."/>
            <person name="Klenk H.-P."/>
            <person name="Eisen J.A."/>
        </authorList>
    </citation>
    <scope>NUCLEOTIDE SEQUENCE [LARGE SCALE GENOMIC DNA]</scope>
    <source>
        <strain evidence="6 7">DSM 22815</strain>
    </source>
</reference>
<dbReference type="PANTHER" id="PTHR30514:SF18">
    <property type="entry name" value="RPIR-FAMILY TRANSCRIPTIONAL REGULATOR"/>
    <property type="match status" value="1"/>
</dbReference>
<organism evidence="6 7">
    <name type="scientific">Jonquetella anthropi DSM 22815</name>
    <dbReference type="NCBI Taxonomy" id="885272"/>
    <lineage>
        <taxon>Bacteria</taxon>
        <taxon>Thermotogati</taxon>
        <taxon>Synergistota</taxon>
        <taxon>Synergistia</taxon>
        <taxon>Synergistales</taxon>
        <taxon>Dethiosulfovibrionaceae</taxon>
        <taxon>Jonquetella</taxon>
    </lineage>
</organism>
<dbReference type="GO" id="GO:0003700">
    <property type="term" value="F:DNA-binding transcription factor activity"/>
    <property type="evidence" value="ECO:0007669"/>
    <property type="project" value="InterPro"/>
</dbReference>
<dbReference type="InterPro" id="IPR000281">
    <property type="entry name" value="HTH_RpiR"/>
</dbReference>
<dbReference type="PANTHER" id="PTHR30514">
    <property type="entry name" value="GLUCOKINASE"/>
    <property type="match status" value="1"/>
</dbReference>
<protein>
    <submittedName>
        <fullName evidence="6">Transcriptional regulator</fullName>
    </submittedName>
</protein>
<dbReference type="InterPro" id="IPR036388">
    <property type="entry name" value="WH-like_DNA-bd_sf"/>
</dbReference>
<dbReference type="GO" id="GO:0097367">
    <property type="term" value="F:carbohydrate derivative binding"/>
    <property type="evidence" value="ECO:0007669"/>
    <property type="project" value="InterPro"/>
</dbReference>
<evidence type="ECO:0000259" key="4">
    <source>
        <dbReference type="PROSITE" id="PS51071"/>
    </source>
</evidence>
<evidence type="ECO:0000256" key="2">
    <source>
        <dbReference type="ARBA" id="ARBA00023125"/>
    </source>
</evidence>
<gene>
    <name evidence="6" type="ORF">JonanDRAFT_0178</name>
</gene>
<evidence type="ECO:0000313" key="6">
    <source>
        <dbReference type="EMBL" id="EHM12604.1"/>
    </source>
</evidence>
<feature type="domain" description="HTH rpiR-type" evidence="4">
    <location>
        <begin position="3"/>
        <end position="79"/>
    </location>
</feature>
<evidence type="ECO:0000256" key="1">
    <source>
        <dbReference type="ARBA" id="ARBA00023015"/>
    </source>
</evidence>
<keyword evidence="3" id="KW-0804">Transcription</keyword>
<dbReference type="GO" id="GO:1901135">
    <property type="term" value="P:carbohydrate derivative metabolic process"/>
    <property type="evidence" value="ECO:0007669"/>
    <property type="project" value="InterPro"/>
</dbReference>
<dbReference type="GO" id="GO:0003677">
    <property type="term" value="F:DNA binding"/>
    <property type="evidence" value="ECO:0007669"/>
    <property type="project" value="UniProtKB-KW"/>
</dbReference>
<dbReference type="PROSITE" id="PS51071">
    <property type="entry name" value="HTH_RPIR"/>
    <property type="match status" value="1"/>
</dbReference>
<dbReference type="InterPro" id="IPR009057">
    <property type="entry name" value="Homeodomain-like_sf"/>
</dbReference>